<evidence type="ECO:0000256" key="3">
    <source>
        <dbReference type="ARBA" id="ARBA00022729"/>
    </source>
</evidence>
<evidence type="ECO:0000313" key="5">
    <source>
        <dbReference type="EMBL" id="GAA4501760.1"/>
    </source>
</evidence>
<dbReference type="RefSeq" id="WP_345468411.1">
    <property type="nucleotide sequence ID" value="NZ_BAABHF010000026.1"/>
</dbReference>
<dbReference type="InterPro" id="IPR050682">
    <property type="entry name" value="ModA/WtpA"/>
</dbReference>
<evidence type="ECO:0000256" key="4">
    <source>
        <dbReference type="SAM" id="SignalP"/>
    </source>
</evidence>
<dbReference type="SUPFAM" id="SSF53850">
    <property type="entry name" value="Periplasmic binding protein-like II"/>
    <property type="match status" value="1"/>
</dbReference>
<dbReference type="Gene3D" id="3.40.190.10">
    <property type="entry name" value="Periplasmic binding protein-like II"/>
    <property type="match status" value="2"/>
</dbReference>
<gene>
    <name evidence="5" type="primary">modA_2</name>
    <name evidence="5" type="ORF">GCM10023191_052290</name>
</gene>
<proteinExistence type="inferred from homology"/>
<organism evidence="5 6">
    <name type="scientific">Actinoallomurus oryzae</name>
    <dbReference type="NCBI Taxonomy" id="502180"/>
    <lineage>
        <taxon>Bacteria</taxon>
        <taxon>Bacillati</taxon>
        <taxon>Actinomycetota</taxon>
        <taxon>Actinomycetes</taxon>
        <taxon>Streptosporangiales</taxon>
        <taxon>Thermomonosporaceae</taxon>
        <taxon>Actinoallomurus</taxon>
    </lineage>
</organism>
<dbReference type="PIRSF" id="PIRSF004846">
    <property type="entry name" value="ModA"/>
    <property type="match status" value="1"/>
</dbReference>
<dbReference type="InterPro" id="IPR005950">
    <property type="entry name" value="ModA"/>
</dbReference>
<dbReference type="PANTHER" id="PTHR30632">
    <property type="entry name" value="MOLYBDATE-BINDING PERIPLASMIC PROTEIN"/>
    <property type="match status" value="1"/>
</dbReference>
<accession>A0ABP8QGN4</accession>
<sequence>MIERLPRGVRVLLAAVLGTSLTLAAGCGSTDDDSSGSSGSGGKTLFVFAAASLTETFNSLGKTFESSHPGVKVKFNFGGSSALAQQITQGAPADVFAAASPATMKTVTDAKDTAGAPTTFVRNRLEIAVPPSNPGKVKTLNDLTNPKLKVVECAPQVPCGAAALKALAAAGLKVKPVSQEQDVKAALTKVQLNEADAALVYRTDVKSAGGKVTGIDFPEAAQAINDYPIATLAHAPQPALAKEFVQLVLSGQGRSVLEQAGFESP</sequence>
<evidence type="ECO:0000313" key="6">
    <source>
        <dbReference type="Proteomes" id="UP001500503"/>
    </source>
</evidence>
<evidence type="ECO:0000256" key="1">
    <source>
        <dbReference type="ARBA" id="ARBA00009175"/>
    </source>
</evidence>
<keyword evidence="6" id="KW-1185">Reference proteome</keyword>
<dbReference type="EMBL" id="BAABHF010000026">
    <property type="protein sequence ID" value="GAA4501760.1"/>
    <property type="molecule type" value="Genomic_DNA"/>
</dbReference>
<name>A0ABP8QGN4_9ACTN</name>
<evidence type="ECO:0000256" key="2">
    <source>
        <dbReference type="ARBA" id="ARBA00022723"/>
    </source>
</evidence>
<feature type="chain" id="PRO_5047398575" evidence="4">
    <location>
        <begin position="25"/>
        <end position="265"/>
    </location>
</feature>
<dbReference type="NCBIfam" id="TIGR01256">
    <property type="entry name" value="modA"/>
    <property type="match status" value="1"/>
</dbReference>
<dbReference type="Proteomes" id="UP001500503">
    <property type="component" value="Unassembled WGS sequence"/>
</dbReference>
<comment type="similarity">
    <text evidence="1">Belongs to the bacterial solute-binding protein ModA family.</text>
</comment>
<keyword evidence="2" id="KW-0479">Metal-binding</keyword>
<dbReference type="PROSITE" id="PS51257">
    <property type="entry name" value="PROKAR_LIPOPROTEIN"/>
    <property type="match status" value="1"/>
</dbReference>
<keyword evidence="3 4" id="KW-0732">Signal</keyword>
<dbReference type="Pfam" id="PF13531">
    <property type="entry name" value="SBP_bac_11"/>
    <property type="match status" value="1"/>
</dbReference>
<dbReference type="PANTHER" id="PTHR30632:SF0">
    <property type="entry name" value="SULFATE-BINDING PROTEIN"/>
    <property type="match status" value="1"/>
</dbReference>
<reference evidence="6" key="1">
    <citation type="journal article" date="2019" name="Int. J. Syst. Evol. Microbiol.">
        <title>The Global Catalogue of Microorganisms (GCM) 10K type strain sequencing project: providing services to taxonomists for standard genome sequencing and annotation.</title>
        <authorList>
            <consortium name="The Broad Institute Genomics Platform"/>
            <consortium name="The Broad Institute Genome Sequencing Center for Infectious Disease"/>
            <person name="Wu L."/>
            <person name="Ma J."/>
        </authorList>
    </citation>
    <scope>NUCLEOTIDE SEQUENCE [LARGE SCALE GENOMIC DNA]</scope>
    <source>
        <strain evidence="6">JCM 17933</strain>
    </source>
</reference>
<protein>
    <submittedName>
        <fullName evidence="5">Molybdate ABC transporter substrate-binding protein</fullName>
    </submittedName>
</protein>
<comment type="caution">
    <text evidence="5">The sequence shown here is derived from an EMBL/GenBank/DDBJ whole genome shotgun (WGS) entry which is preliminary data.</text>
</comment>
<feature type="signal peptide" evidence="4">
    <location>
        <begin position="1"/>
        <end position="24"/>
    </location>
</feature>